<gene>
    <name evidence="22" type="primary">psbD_1</name>
    <name evidence="22" type="ORF">CK203_101226</name>
</gene>
<keyword evidence="8 20" id="KW-0812">Transmembrane</keyword>
<dbReference type="GO" id="GO:0016491">
    <property type="term" value="F:oxidoreductase activity"/>
    <property type="evidence" value="ECO:0007669"/>
    <property type="project" value="UniProtKB-KW"/>
</dbReference>
<evidence type="ECO:0000256" key="16">
    <source>
        <dbReference type="ARBA" id="ARBA00023004"/>
    </source>
</evidence>
<name>A0A438DC56_VITVI</name>
<dbReference type="GO" id="GO:0046872">
    <property type="term" value="F:metal ion binding"/>
    <property type="evidence" value="ECO:0007669"/>
    <property type="project" value="UniProtKB-KW"/>
</dbReference>
<keyword evidence="16" id="KW-0408">Iron</keyword>
<proteinExistence type="inferred from homology"/>
<keyword evidence="4" id="KW-0148">Chlorophyll</keyword>
<evidence type="ECO:0000256" key="9">
    <source>
        <dbReference type="ARBA" id="ARBA00022723"/>
    </source>
</evidence>
<evidence type="ECO:0000256" key="14">
    <source>
        <dbReference type="ARBA" id="ARBA00022991"/>
    </source>
</evidence>
<evidence type="ECO:0000313" key="23">
    <source>
        <dbReference type="Proteomes" id="UP000288805"/>
    </source>
</evidence>
<dbReference type="InterPro" id="IPR055266">
    <property type="entry name" value="D1/D2"/>
</dbReference>
<keyword evidence="17" id="KW-0793">Thylakoid</keyword>
<keyword evidence="12 20" id="KW-1133">Transmembrane helix</keyword>
<evidence type="ECO:0000256" key="6">
    <source>
        <dbReference type="ARBA" id="ARBA00022553"/>
    </source>
</evidence>
<evidence type="ECO:0000256" key="2">
    <source>
        <dbReference type="ARBA" id="ARBA00008204"/>
    </source>
</evidence>
<keyword evidence="3" id="KW-0813">Transport</keyword>
<dbReference type="PANTHER" id="PTHR33149:SF12">
    <property type="entry name" value="PHOTOSYSTEM II D2 PROTEIN"/>
    <property type="match status" value="1"/>
</dbReference>
<dbReference type="Gene3D" id="1.20.85.10">
    <property type="entry name" value="Photosystem II protein D1-like"/>
    <property type="match status" value="1"/>
</dbReference>
<evidence type="ECO:0000256" key="17">
    <source>
        <dbReference type="ARBA" id="ARBA00023078"/>
    </source>
</evidence>
<evidence type="ECO:0000256" key="13">
    <source>
        <dbReference type="ARBA" id="ARBA00022990"/>
    </source>
</evidence>
<dbReference type="GO" id="GO:0009523">
    <property type="term" value="C:photosystem II"/>
    <property type="evidence" value="ECO:0007669"/>
    <property type="project" value="UniProtKB-KW"/>
</dbReference>
<evidence type="ECO:0000256" key="7">
    <source>
        <dbReference type="ARBA" id="ARBA00022640"/>
    </source>
</evidence>
<keyword evidence="10" id="KW-0460">Magnesium</keyword>
<evidence type="ECO:0000256" key="21">
    <source>
        <dbReference type="SAM" id="SignalP"/>
    </source>
</evidence>
<sequence>MMGVVGVLGVALLCVIYGATVENTLFEDDDGANTFRAFNPTQVEETYSMVTANRFWSQIFGVAFSNKRWLHFFMLFVPVTGLWMSALGVVGLALNLRILAWMAAQDQLHENLIFPEEREILNFETFYTKNILLNEGILAWMAAQDQLHENLIFPEECVFVVHCKSKRAFHSDPMALAALRAFERHLMAPLPLHLHLTTQMPLKIQQEPSAKFRCREEYSKQHGWQMMVDIGIQGPFRMFF</sequence>
<dbReference type="InterPro" id="IPR000484">
    <property type="entry name" value="Photo_RC_L/M"/>
</dbReference>
<evidence type="ECO:0000256" key="10">
    <source>
        <dbReference type="ARBA" id="ARBA00022842"/>
    </source>
</evidence>
<dbReference type="FunFam" id="1.20.85.10:FF:000005">
    <property type="entry name" value="Uncharacterized protein"/>
    <property type="match status" value="1"/>
</dbReference>
<keyword evidence="13" id="KW-0007">Acetylation</keyword>
<keyword evidence="21" id="KW-0732">Signal</keyword>
<keyword evidence="6" id="KW-0597">Phosphoprotein</keyword>
<comment type="caution">
    <text evidence="22">The sequence shown here is derived from an EMBL/GenBank/DDBJ whole genome shotgun (WGS) entry which is preliminary data.</text>
</comment>
<dbReference type="EMBL" id="QGNW01001696">
    <property type="protein sequence ID" value="RVW33046.1"/>
    <property type="molecule type" value="Genomic_DNA"/>
</dbReference>
<dbReference type="PANTHER" id="PTHR33149">
    <property type="entry name" value="PHOTOSYSTEM II PROTEIN D1"/>
    <property type="match status" value="1"/>
</dbReference>
<reference evidence="22 23" key="1">
    <citation type="journal article" date="2018" name="PLoS Genet.">
        <title>Population sequencing reveals clonal diversity and ancestral inbreeding in the grapevine cultivar Chardonnay.</title>
        <authorList>
            <person name="Roach M.J."/>
            <person name="Johnson D.L."/>
            <person name="Bohlmann J."/>
            <person name="van Vuuren H.J."/>
            <person name="Jones S.J."/>
            <person name="Pretorius I.S."/>
            <person name="Schmidt S.A."/>
            <person name="Borneman A.R."/>
        </authorList>
    </citation>
    <scope>NUCLEOTIDE SEQUENCE [LARGE SCALE GENOMIC DNA]</scope>
    <source>
        <strain evidence="23">cv. Chardonnay</strain>
        <tissue evidence="22">Leaf</tissue>
    </source>
</reference>
<keyword evidence="14" id="KW-0157">Chromophore</keyword>
<evidence type="ECO:0000256" key="18">
    <source>
        <dbReference type="ARBA" id="ARBA00023136"/>
    </source>
</evidence>
<evidence type="ECO:0000313" key="22">
    <source>
        <dbReference type="EMBL" id="RVW33046.1"/>
    </source>
</evidence>
<comment type="subcellular location">
    <subcellularLocation>
        <location evidence="1">Membrane</location>
        <topology evidence="1">Multi-pass membrane protein</topology>
    </subcellularLocation>
</comment>
<dbReference type="AlphaFoldDB" id="A0A438DC56"/>
<evidence type="ECO:0000256" key="8">
    <source>
        <dbReference type="ARBA" id="ARBA00022692"/>
    </source>
</evidence>
<keyword evidence="9" id="KW-0479">Metal-binding</keyword>
<organism evidence="22 23">
    <name type="scientific">Vitis vinifera</name>
    <name type="common">Grape</name>
    <dbReference type="NCBI Taxonomy" id="29760"/>
    <lineage>
        <taxon>Eukaryota</taxon>
        <taxon>Viridiplantae</taxon>
        <taxon>Streptophyta</taxon>
        <taxon>Embryophyta</taxon>
        <taxon>Tracheophyta</taxon>
        <taxon>Spermatophyta</taxon>
        <taxon>Magnoliopsida</taxon>
        <taxon>eudicotyledons</taxon>
        <taxon>Gunneridae</taxon>
        <taxon>Pentapetalae</taxon>
        <taxon>rosids</taxon>
        <taxon>Vitales</taxon>
        <taxon>Vitaceae</taxon>
        <taxon>Viteae</taxon>
        <taxon>Vitis</taxon>
    </lineage>
</organism>
<feature type="signal peptide" evidence="21">
    <location>
        <begin position="1"/>
        <end position="18"/>
    </location>
</feature>
<feature type="chain" id="PRO_5019073965" evidence="21">
    <location>
        <begin position="19"/>
        <end position="240"/>
    </location>
</feature>
<feature type="transmembrane region" description="Helical" evidence="20">
    <location>
        <begin position="69"/>
        <end position="94"/>
    </location>
</feature>
<evidence type="ECO:0000256" key="20">
    <source>
        <dbReference type="SAM" id="Phobius"/>
    </source>
</evidence>
<evidence type="ECO:0000256" key="3">
    <source>
        <dbReference type="ARBA" id="ARBA00022448"/>
    </source>
</evidence>
<dbReference type="Proteomes" id="UP000288805">
    <property type="component" value="Unassembled WGS sequence"/>
</dbReference>
<evidence type="ECO:0000256" key="5">
    <source>
        <dbReference type="ARBA" id="ARBA00022531"/>
    </source>
</evidence>
<protein>
    <submittedName>
        <fullName evidence="22">Photosystem II D2 protein</fullName>
    </submittedName>
</protein>
<dbReference type="Pfam" id="PF00124">
    <property type="entry name" value="Photo_RC"/>
    <property type="match status" value="1"/>
</dbReference>
<keyword evidence="7" id="KW-0934">Plastid</keyword>
<dbReference type="GO" id="GO:0016168">
    <property type="term" value="F:chlorophyll binding"/>
    <property type="evidence" value="ECO:0007669"/>
    <property type="project" value="UniProtKB-KW"/>
</dbReference>
<keyword evidence="5" id="KW-0602">Photosynthesis</keyword>
<evidence type="ECO:0000256" key="19">
    <source>
        <dbReference type="ARBA" id="ARBA00023276"/>
    </source>
</evidence>
<keyword evidence="19" id="KW-0604">Photosystem II</keyword>
<keyword evidence="15" id="KW-0560">Oxidoreductase</keyword>
<dbReference type="SUPFAM" id="SSF81483">
    <property type="entry name" value="Bacterial photosystem II reaction centre, L and M subunits"/>
    <property type="match status" value="1"/>
</dbReference>
<evidence type="ECO:0000256" key="12">
    <source>
        <dbReference type="ARBA" id="ARBA00022989"/>
    </source>
</evidence>
<evidence type="ECO:0000256" key="1">
    <source>
        <dbReference type="ARBA" id="ARBA00004141"/>
    </source>
</evidence>
<dbReference type="InterPro" id="IPR036854">
    <property type="entry name" value="Photo_II_D1/D2_sf"/>
</dbReference>
<comment type="similarity">
    <text evidence="2">Belongs to the reaction center PufL/M/PsbA/D family.</text>
</comment>
<evidence type="ECO:0000256" key="15">
    <source>
        <dbReference type="ARBA" id="ARBA00023002"/>
    </source>
</evidence>
<accession>A0A438DC56</accession>
<evidence type="ECO:0000256" key="4">
    <source>
        <dbReference type="ARBA" id="ARBA00022494"/>
    </source>
</evidence>
<keyword evidence="18 20" id="KW-0472">Membrane</keyword>
<dbReference type="GO" id="GO:0009772">
    <property type="term" value="P:photosynthetic electron transport in photosystem II"/>
    <property type="evidence" value="ECO:0007669"/>
    <property type="project" value="InterPro"/>
</dbReference>
<evidence type="ECO:0000256" key="11">
    <source>
        <dbReference type="ARBA" id="ARBA00022982"/>
    </source>
</evidence>
<keyword evidence="11" id="KW-0249">Electron transport</keyword>